<dbReference type="PROSITE" id="PS00216">
    <property type="entry name" value="SUGAR_TRANSPORT_1"/>
    <property type="match status" value="1"/>
</dbReference>
<feature type="transmembrane region" description="Helical" evidence="7">
    <location>
        <begin position="382"/>
        <end position="403"/>
    </location>
</feature>
<dbReference type="SUPFAM" id="SSF103473">
    <property type="entry name" value="MFS general substrate transporter"/>
    <property type="match status" value="1"/>
</dbReference>
<feature type="transmembrane region" description="Helical" evidence="7">
    <location>
        <begin position="274"/>
        <end position="293"/>
    </location>
</feature>
<evidence type="ECO:0000313" key="10">
    <source>
        <dbReference type="Proteomes" id="UP000754883"/>
    </source>
</evidence>
<reference evidence="9 10" key="2">
    <citation type="submission" date="2021-10" db="EMBL/GenBank/DDBJ databases">
        <authorList>
            <person name="Piombo E."/>
        </authorList>
    </citation>
    <scope>NUCLEOTIDE SEQUENCE [LARGE SCALE GENOMIC DNA]</scope>
</reference>
<dbReference type="InterPro" id="IPR005829">
    <property type="entry name" value="Sugar_transporter_CS"/>
</dbReference>
<dbReference type="PROSITE" id="PS50850">
    <property type="entry name" value="MFS"/>
    <property type="match status" value="1"/>
</dbReference>
<dbReference type="Proteomes" id="UP000754883">
    <property type="component" value="Unassembled WGS sequence"/>
</dbReference>
<feature type="transmembrane region" description="Helical" evidence="7">
    <location>
        <begin position="49"/>
        <end position="69"/>
    </location>
</feature>
<keyword evidence="3 7" id="KW-0812">Transmembrane</keyword>
<feature type="domain" description="Major facilitator superfamily (MFS) profile" evidence="8">
    <location>
        <begin position="50"/>
        <end position="514"/>
    </location>
</feature>
<feature type="transmembrane region" description="Helical" evidence="7">
    <location>
        <begin position="238"/>
        <end position="262"/>
    </location>
</feature>
<feature type="transmembrane region" description="Helical" evidence="7">
    <location>
        <begin position="143"/>
        <end position="163"/>
    </location>
</feature>
<evidence type="ECO:0000259" key="8">
    <source>
        <dbReference type="PROSITE" id="PS50850"/>
    </source>
</evidence>
<feature type="transmembrane region" description="Helical" evidence="7">
    <location>
        <begin position="175"/>
        <end position="194"/>
    </location>
</feature>
<comment type="subcellular location">
    <subcellularLocation>
        <location evidence="1">Membrane</location>
        <topology evidence="1">Multi-pass membrane protein</topology>
    </subcellularLocation>
</comment>
<feature type="transmembrane region" description="Helical" evidence="7">
    <location>
        <begin position="206"/>
        <end position="226"/>
    </location>
</feature>
<feature type="transmembrane region" description="Helical" evidence="7">
    <location>
        <begin position="409"/>
        <end position="432"/>
    </location>
</feature>
<evidence type="ECO:0000256" key="4">
    <source>
        <dbReference type="ARBA" id="ARBA00022989"/>
    </source>
</evidence>
<evidence type="ECO:0000256" key="7">
    <source>
        <dbReference type="SAM" id="Phobius"/>
    </source>
</evidence>
<dbReference type="InterPro" id="IPR010573">
    <property type="entry name" value="MFS_Str1/Tri12-like"/>
</dbReference>
<gene>
    <name evidence="9" type="ORF">CBYS24578_00017604</name>
</gene>
<dbReference type="Pfam" id="PF06609">
    <property type="entry name" value="TRI12"/>
    <property type="match status" value="1"/>
</dbReference>
<dbReference type="GO" id="GO:0005886">
    <property type="term" value="C:plasma membrane"/>
    <property type="evidence" value="ECO:0007669"/>
    <property type="project" value="TreeGrafter"/>
</dbReference>
<protein>
    <recommendedName>
        <fullName evidence="8">Major facilitator superfamily (MFS) profile domain-containing protein</fullName>
    </recommendedName>
</protein>
<keyword evidence="10" id="KW-1185">Reference proteome</keyword>
<dbReference type="OrthoDB" id="4161376at2759"/>
<accession>A0A9N9Y5S3</accession>
<proteinExistence type="predicted"/>
<sequence length="574" mass="62826">MTAEKVDEANGGNSTYDGGQNRTRHEGNSETQPIRVLTHGVHEHMNLRLFLSLAALSFLWVGSQIPLYLYGSVLPDIYTDVGGSTDGRWVWMIIGYLIPNAALCPFVGALSDLFGRKYVAGVGQIFLVVAPVVVSTAHTINVAIGGMVLAGLGAGLNELIALAGTSELVPVHKRAMYVGAVVFTILPFCPSPLWAQLITKESNWRFNGFLIGAWNIIGLVLLVFCYKEPDRERRSPKAVLGEVDYIGGFLSTVGVVLFMVGMQWGAREYSWKSIQVLVPFLLGSALIATFFAYEMRWAKHPMVPAHIFSRDRRTMIAILLVTFLSGGNFFALLLFWPTQVFNVYGNDSVQIGIRTLPIGFGIIGGSVINLVLIRATKGRVRILMVLWCVFMTAFVGAMAVARTDNLKPIVYSILTLASVGVGAVIIPCSLIAQIICPTEMIGTITAITLSIRYIGGAIGFAAFYNVFFHKYYELANDVAAPRVAEAQITLDFFELIAVVSLGSNAEYSALEDLIAVSPTISHKETAYQTIMEATTHTFAIAYQWPYWISIAFGGACIICSLFLRDITQFMEEAF</sequence>
<organism evidence="9 10">
    <name type="scientific">Clonostachys byssicola</name>
    <dbReference type="NCBI Taxonomy" id="160290"/>
    <lineage>
        <taxon>Eukaryota</taxon>
        <taxon>Fungi</taxon>
        <taxon>Dikarya</taxon>
        <taxon>Ascomycota</taxon>
        <taxon>Pezizomycotina</taxon>
        <taxon>Sordariomycetes</taxon>
        <taxon>Hypocreomycetidae</taxon>
        <taxon>Hypocreales</taxon>
        <taxon>Bionectriaceae</taxon>
        <taxon>Clonostachys</taxon>
    </lineage>
</organism>
<dbReference type="Gene3D" id="1.20.1250.20">
    <property type="entry name" value="MFS general substrate transporter like domains"/>
    <property type="match status" value="1"/>
</dbReference>
<feature type="region of interest" description="Disordered" evidence="6">
    <location>
        <begin position="1"/>
        <end position="30"/>
    </location>
</feature>
<feature type="transmembrane region" description="Helical" evidence="7">
    <location>
        <begin position="544"/>
        <end position="563"/>
    </location>
</feature>
<evidence type="ECO:0000313" key="9">
    <source>
        <dbReference type="EMBL" id="CAG9990077.1"/>
    </source>
</evidence>
<dbReference type="PANTHER" id="PTHR23501">
    <property type="entry name" value="MAJOR FACILITATOR SUPERFAMILY"/>
    <property type="match status" value="1"/>
</dbReference>
<dbReference type="GO" id="GO:0022857">
    <property type="term" value="F:transmembrane transporter activity"/>
    <property type="evidence" value="ECO:0007669"/>
    <property type="project" value="InterPro"/>
</dbReference>
<evidence type="ECO:0000256" key="3">
    <source>
        <dbReference type="ARBA" id="ARBA00022692"/>
    </source>
</evidence>
<evidence type="ECO:0000256" key="2">
    <source>
        <dbReference type="ARBA" id="ARBA00022448"/>
    </source>
</evidence>
<keyword evidence="4 7" id="KW-1133">Transmembrane helix</keyword>
<keyword evidence="5 7" id="KW-0472">Membrane</keyword>
<feature type="transmembrane region" description="Helical" evidence="7">
    <location>
        <begin position="356"/>
        <end position="375"/>
    </location>
</feature>
<dbReference type="AlphaFoldDB" id="A0A9N9Y5S3"/>
<evidence type="ECO:0000256" key="5">
    <source>
        <dbReference type="ARBA" id="ARBA00023136"/>
    </source>
</evidence>
<dbReference type="InterPro" id="IPR036259">
    <property type="entry name" value="MFS_trans_sf"/>
</dbReference>
<feature type="transmembrane region" description="Helical" evidence="7">
    <location>
        <begin position="89"/>
        <end position="111"/>
    </location>
</feature>
<feature type="transmembrane region" description="Helical" evidence="7">
    <location>
        <begin position="444"/>
        <end position="467"/>
    </location>
</feature>
<evidence type="ECO:0000256" key="1">
    <source>
        <dbReference type="ARBA" id="ARBA00004141"/>
    </source>
</evidence>
<reference evidence="10" key="1">
    <citation type="submission" date="2019-06" db="EMBL/GenBank/DDBJ databases">
        <authorList>
            <person name="Broberg M."/>
        </authorList>
    </citation>
    <scope>NUCLEOTIDE SEQUENCE [LARGE SCALE GENOMIC DNA]</scope>
</reference>
<dbReference type="EMBL" id="CABFNO020001468">
    <property type="protein sequence ID" value="CAG9990077.1"/>
    <property type="molecule type" value="Genomic_DNA"/>
</dbReference>
<keyword evidence="2" id="KW-0813">Transport</keyword>
<dbReference type="PANTHER" id="PTHR23501:SF109">
    <property type="entry name" value="MAJOR FACILITATOR SUPERFAMILY (MFS) PROFILE DOMAIN-CONTAINING PROTEIN-RELATED"/>
    <property type="match status" value="1"/>
</dbReference>
<comment type="caution">
    <text evidence="9">The sequence shown here is derived from an EMBL/GenBank/DDBJ whole genome shotgun (WGS) entry which is preliminary data.</text>
</comment>
<feature type="compositionally biased region" description="Polar residues" evidence="6">
    <location>
        <begin position="11"/>
        <end position="21"/>
    </location>
</feature>
<evidence type="ECO:0000256" key="6">
    <source>
        <dbReference type="SAM" id="MobiDB-lite"/>
    </source>
</evidence>
<name>A0A9N9Y5S3_9HYPO</name>
<dbReference type="InterPro" id="IPR020846">
    <property type="entry name" value="MFS_dom"/>
</dbReference>
<feature type="transmembrane region" description="Helical" evidence="7">
    <location>
        <begin position="314"/>
        <end position="336"/>
    </location>
</feature>
<feature type="transmembrane region" description="Helical" evidence="7">
    <location>
        <begin position="118"/>
        <end position="137"/>
    </location>
</feature>